<protein>
    <recommendedName>
        <fullName evidence="1">C2H2-type domain-containing protein</fullName>
    </recommendedName>
</protein>
<evidence type="ECO:0000259" key="1">
    <source>
        <dbReference type="PROSITE" id="PS00028"/>
    </source>
</evidence>
<sequence length="102" mass="11868">MSLIPRTLIADNNCSRCGKHYDDSKAFAWHKKTSSHSTSWDGDRKYKDCKDNEDKPMADLLAAHTLEARMDSLEREEYMKMDDLGKEVFHARKKNDCPLGMW</sequence>
<dbReference type="InterPro" id="IPR013087">
    <property type="entry name" value="Znf_C2H2_type"/>
</dbReference>
<name>A0A8H3V1S9_VENIN</name>
<feature type="domain" description="C2H2-type" evidence="1">
    <location>
        <begin position="14"/>
        <end position="36"/>
    </location>
</feature>
<dbReference type="AlphaFoldDB" id="A0A8H3V1S9"/>
<accession>A0A8H3V1S9</accession>
<dbReference type="EMBL" id="WNWS01000103">
    <property type="protein sequence ID" value="KAE9980480.1"/>
    <property type="molecule type" value="Genomic_DNA"/>
</dbReference>
<comment type="caution">
    <text evidence="2">The sequence shown here is derived from an EMBL/GenBank/DDBJ whole genome shotgun (WGS) entry which is preliminary data.</text>
</comment>
<gene>
    <name evidence="2" type="ORF">EG328_000299</name>
</gene>
<organism evidence="2 3">
    <name type="scientific">Venturia inaequalis</name>
    <name type="common">Apple scab fungus</name>
    <dbReference type="NCBI Taxonomy" id="5025"/>
    <lineage>
        <taxon>Eukaryota</taxon>
        <taxon>Fungi</taxon>
        <taxon>Dikarya</taxon>
        <taxon>Ascomycota</taxon>
        <taxon>Pezizomycotina</taxon>
        <taxon>Dothideomycetes</taxon>
        <taxon>Pleosporomycetidae</taxon>
        <taxon>Venturiales</taxon>
        <taxon>Venturiaceae</taxon>
        <taxon>Venturia</taxon>
    </lineage>
</organism>
<evidence type="ECO:0000313" key="3">
    <source>
        <dbReference type="Proteomes" id="UP000447873"/>
    </source>
</evidence>
<evidence type="ECO:0000313" key="2">
    <source>
        <dbReference type="EMBL" id="KAE9980480.1"/>
    </source>
</evidence>
<reference evidence="2 3" key="1">
    <citation type="submission" date="2018-12" db="EMBL/GenBank/DDBJ databases">
        <title>Venturia inaequalis Genome Resource.</title>
        <authorList>
            <person name="Lichtner F.J."/>
        </authorList>
    </citation>
    <scope>NUCLEOTIDE SEQUENCE [LARGE SCALE GENOMIC DNA]</scope>
    <source>
        <strain evidence="2 3">120213</strain>
    </source>
</reference>
<dbReference type="Proteomes" id="UP000447873">
    <property type="component" value="Unassembled WGS sequence"/>
</dbReference>
<dbReference type="PROSITE" id="PS00028">
    <property type="entry name" value="ZINC_FINGER_C2H2_1"/>
    <property type="match status" value="1"/>
</dbReference>
<proteinExistence type="predicted"/>